<dbReference type="EMBL" id="QUNR01000001">
    <property type="protein sequence ID" value="REH40487.1"/>
    <property type="molecule type" value="Genomic_DNA"/>
</dbReference>
<dbReference type="PANTHER" id="PTHR30473:SF1">
    <property type="entry name" value="PHOH-LIKE PROTEIN"/>
    <property type="match status" value="1"/>
</dbReference>
<evidence type="ECO:0000313" key="9">
    <source>
        <dbReference type="Proteomes" id="UP000256774"/>
    </source>
</evidence>
<comment type="similarity">
    <text evidence="2">Belongs to the PhoH family.</text>
</comment>
<comment type="subcellular location">
    <subcellularLocation>
        <location evidence="1">Cytoplasm</location>
    </subcellularLocation>
</comment>
<dbReference type="Pfam" id="PF02562">
    <property type="entry name" value="PhoH"/>
    <property type="match status" value="1"/>
</dbReference>
<evidence type="ECO:0000256" key="2">
    <source>
        <dbReference type="ARBA" id="ARBA00010393"/>
    </source>
</evidence>
<dbReference type="GO" id="GO:0005829">
    <property type="term" value="C:cytosol"/>
    <property type="evidence" value="ECO:0007669"/>
    <property type="project" value="TreeGrafter"/>
</dbReference>
<keyword evidence="4" id="KW-0547">Nucleotide-binding</keyword>
<dbReference type="PANTHER" id="PTHR30473">
    <property type="entry name" value="PROTEIN PHOH"/>
    <property type="match status" value="1"/>
</dbReference>
<evidence type="ECO:0000256" key="3">
    <source>
        <dbReference type="ARBA" id="ARBA00022490"/>
    </source>
</evidence>
<dbReference type="InterPro" id="IPR027417">
    <property type="entry name" value="P-loop_NTPase"/>
</dbReference>
<evidence type="ECO:0000313" key="8">
    <source>
        <dbReference type="EMBL" id="REH40487.1"/>
    </source>
</evidence>
<organism evidence="8 9">
    <name type="scientific">Paraperlucidibaca baekdonensis</name>
    <dbReference type="NCBI Taxonomy" id="748120"/>
    <lineage>
        <taxon>Bacteria</taxon>
        <taxon>Pseudomonadati</taxon>
        <taxon>Pseudomonadota</taxon>
        <taxon>Gammaproteobacteria</taxon>
        <taxon>Moraxellales</taxon>
        <taxon>Moraxellaceae</taxon>
        <taxon>Paraperlucidibaca</taxon>
    </lineage>
</organism>
<dbReference type="Gene3D" id="3.40.50.300">
    <property type="entry name" value="P-loop containing nucleotide triphosphate hydrolases"/>
    <property type="match status" value="1"/>
</dbReference>
<keyword evidence="3" id="KW-0963">Cytoplasm</keyword>
<comment type="caution">
    <text evidence="8">The sequence shown here is derived from an EMBL/GenBank/DDBJ whole genome shotgun (WGS) entry which is preliminary data.</text>
</comment>
<evidence type="ECO:0000256" key="1">
    <source>
        <dbReference type="ARBA" id="ARBA00004496"/>
    </source>
</evidence>
<reference evidence="8 9" key="1">
    <citation type="submission" date="2018-08" db="EMBL/GenBank/DDBJ databases">
        <title>Genomic Encyclopedia of Type Strains, Phase IV (KMG-IV): sequencing the most valuable type-strain genomes for metagenomic binning, comparative biology and taxonomic classification.</title>
        <authorList>
            <person name="Goeker M."/>
        </authorList>
    </citation>
    <scope>NUCLEOTIDE SEQUENCE [LARGE SCALE GENOMIC DNA]</scope>
    <source>
        <strain evidence="8 9">DSM 26022</strain>
    </source>
</reference>
<evidence type="ECO:0000256" key="4">
    <source>
        <dbReference type="ARBA" id="ARBA00022741"/>
    </source>
</evidence>
<evidence type="ECO:0000256" key="5">
    <source>
        <dbReference type="ARBA" id="ARBA00022840"/>
    </source>
</evidence>
<dbReference type="Proteomes" id="UP000256774">
    <property type="component" value="Unassembled WGS sequence"/>
</dbReference>
<dbReference type="InterPro" id="IPR003714">
    <property type="entry name" value="PhoH"/>
</dbReference>
<name>A0A3E0H9Y8_9GAMM</name>
<feature type="domain" description="PhoH-like protein" evidence="7">
    <location>
        <begin position="156"/>
        <end position="359"/>
    </location>
</feature>
<keyword evidence="9" id="KW-1185">Reference proteome</keyword>
<keyword evidence="5" id="KW-0067">ATP-binding</keyword>
<evidence type="ECO:0000256" key="6">
    <source>
        <dbReference type="ARBA" id="ARBA00039970"/>
    </source>
</evidence>
<dbReference type="FunFam" id="3.40.50.300:FF:000013">
    <property type="entry name" value="PhoH family ATPase"/>
    <property type="match status" value="1"/>
</dbReference>
<evidence type="ECO:0000259" key="7">
    <source>
        <dbReference type="Pfam" id="PF02562"/>
    </source>
</evidence>
<gene>
    <name evidence="8" type="ORF">DFR26_0688</name>
</gene>
<sequence>MSVNTGFSRRLTSAQRRLMVSARQQLFQVFSSHIYTEATALLNTHTRAASALALNPQDPRRLALLCGQFNEHIKLIEQRLGVRILHRGYDLEVDGDMAMRTLALDVLARLYAETEDSELLAPETVHLVLQIALGELSSNPVASGDGPVLMTKKGTIRPRGQNQQRYVEQILSHDISFGVGPAGTGKTYLAVACAVDQLEKDQIKRILLVRPAVEAGEKLGFLPGDLSEKINPYLRPLYDALYEMLGVDRVAKLIERQVIEVAPLAYMRGRTLNHAFIILDEAQNTTPEQMKMFLTRLGYGSRAVITGDGSQVDLPRGTDSGLAQALTILQDVKGIHVTRFASRDVVRHPLVMRIVDAYEAWDAKQPAPRGNHGR</sequence>
<dbReference type="SUPFAM" id="SSF52540">
    <property type="entry name" value="P-loop containing nucleoside triphosphate hydrolases"/>
    <property type="match status" value="1"/>
</dbReference>
<dbReference type="AlphaFoldDB" id="A0A3E0H9Y8"/>
<dbReference type="GO" id="GO:0005524">
    <property type="term" value="F:ATP binding"/>
    <property type="evidence" value="ECO:0007669"/>
    <property type="project" value="UniProtKB-KW"/>
</dbReference>
<dbReference type="InterPro" id="IPR051451">
    <property type="entry name" value="PhoH2-like"/>
</dbReference>
<proteinExistence type="inferred from homology"/>
<protein>
    <recommendedName>
        <fullName evidence="6">PhoH-like protein</fullName>
    </recommendedName>
</protein>
<accession>A0A3E0H9Y8</accession>